<dbReference type="EMBL" id="SRMO01000072">
    <property type="protein sequence ID" value="TGG91625.1"/>
    <property type="molecule type" value="Genomic_DNA"/>
</dbReference>
<sequence length="83" mass="8829">MPPLTTGSPSQEILLNSLLTIDELTTGLTVLACDAAANPQQSPRLRALLDELLAALQACENELGTYSDPGHLEQPGNFPLQDD</sequence>
<gene>
    <name evidence="2" type="ORF">ERJ67_07725</name>
</gene>
<organism evidence="2 3">
    <name type="scientific">Aphanocapsa feldmannii 277cV</name>
    <dbReference type="NCBI Taxonomy" id="2507553"/>
    <lineage>
        <taxon>Bacteria</taxon>
        <taxon>Bacillati</taxon>
        <taxon>Cyanobacteriota</taxon>
        <taxon>Cyanophyceae</taxon>
        <taxon>Oscillatoriophycideae</taxon>
        <taxon>Chroococcales</taxon>
        <taxon>Microcystaceae</taxon>
        <taxon>Aphanocapsa</taxon>
    </lineage>
</organism>
<dbReference type="AlphaFoldDB" id="A0A524RNF7"/>
<evidence type="ECO:0000256" key="1">
    <source>
        <dbReference type="SAM" id="MobiDB-lite"/>
    </source>
</evidence>
<name>A0A524RNF7_9CHRO</name>
<accession>A0A524RNF7</accession>
<proteinExistence type="predicted"/>
<feature type="region of interest" description="Disordered" evidence="1">
    <location>
        <begin position="64"/>
        <end position="83"/>
    </location>
</feature>
<evidence type="ECO:0000313" key="3">
    <source>
        <dbReference type="Proteomes" id="UP000317990"/>
    </source>
</evidence>
<reference evidence="2 3" key="1">
    <citation type="journal article" date="2019" name="mSystems">
        <title>Life at home and on the roam: Genomic adaptions reflect the dual lifestyle of an intracellular, facultative symbiont.</title>
        <authorList>
            <person name="Burgsdorf I."/>
        </authorList>
    </citation>
    <scope>NUCLEOTIDE SEQUENCE [LARGE SCALE GENOMIC DNA]</scope>
    <source>
        <strain evidence="2">277cV</strain>
    </source>
</reference>
<dbReference type="Proteomes" id="UP000317990">
    <property type="component" value="Unassembled WGS sequence"/>
</dbReference>
<protein>
    <submittedName>
        <fullName evidence="2">Uncharacterized protein</fullName>
    </submittedName>
</protein>
<comment type="caution">
    <text evidence="2">The sequence shown here is derived from an EMBL/GenBank/DDBJ whole genome shotgun (WGS) entry which is preliminary data.</text>
</comment>
<evidence type="ECO:0000313" key="2">
    <source>
        <dbReference type="EMBL" id="TGG91625.1"/>
    </source>
</evidence>